<gene>
    <name evidence="1" type="ORF">BaRGS_00021220</name>
</gene>
<organism evidence="1 2">
    <name type="scientific">Batillaria attramentaria</name>
    <dbReference type="NCBI Taxonomy" id="370345"/>
    <lineage>
        <taxon>Eukaryota</taxon>
        <taxon>Metazoa</taxon>
        <taxon>Spiralia</taxon>
        <taxon>Lophotrochozoa</taxon>
        <taxon>Mollusca</taxon>
        <taxon>Gastropoda</taxon>
        <taxon>Caenogastropoda</taxon>
        <taxon>Sorbeoconcha</taxon>
        <taxon>Cerithioidea</taxon>
        <taxon>Batillariidae</taxon>
        <taxon>Batillaria</taxon>
    </lineage>
</organism>
<evidence type="ECO:0000313" key="1">
    <source>
        <dbReference type="EMBL" id="KAK7487518.1"/>
    </source>
</evidence>
<proteinExistence type="predicted"/>
<evidence type="ECO:0000313" key="2">
    <source>
        <dbReference type="Proteomes" id="UP001519460"/>
    </source>
</evidence>
<dbReference type="AlphaFoldDB" id="A0ABD0KKH0"/>
<protein>
    <submittedName>
        <fullName evidence="1">Uncharacterized protein</fullName>
    </submittedName>
</protein>
<reference evidence="1 2" key="1">
    <citation type="journal article" date="2023" name="Sci. Data">
        <title>Genome assembly of the Korean intertidal mud-creeper Batillaria attramentaria.</title>
        <authorList>
            <person name="Patra A.K."/>
            <person name="Ho P.T."/>
            <person name="Jun S."/>
            <person name="Lee S.J."/>
            <person name="Kim Y."/>
            <person name="Won Y.J."/>
        </authorList>
    </citation>
    <scope>NUCLEOTIDE SEQUENCE [LARGE SCALE GENOMIC DNA]</scope>
    <source>
        <strain evidence="1">Wonlab-2016</strain>
    </source>
</reference>
<sequence length="103" mass="11495">MACASLDSHLLAPLPKQNKILPHLQRNGLCVPGLPPPSPSPQTKQNLTAPPEEWLVRPWTLLFLLFALEQESPTGKRTLITLPVDGRRLKGCAMWQLFPNKHS</sequence>
<name>A0ABD0KKH0_9CAEN</name>
<accession>A0ABD0KKH0</accession>
<dbReference type="EMBL" id="JACVVK020000163">
    <property type="protein sequence ID" value="KAK7487518.1"/>
    <property type="molecule type" value="Genomic_DNA"/>
</dbReference>
<keyword evidence="2" id="KW-1185">Reference proteome</keyword>
<dbReference type="Proteomes" id="UP001519460">
    <property type="component" value="Unassembled WGS sequence"/>
</dbReference>
<comment type="caution">
    <text evidence="1">The sequence shown here is derived from an EMBL/GenBank/DDBJ whole genome shotgun (WGS) entry which is preliminary data.</text>
</comment>